<sequence length="122" mass="13399">MPDNSMAKLGWQSNPCYGSCGKNETPNFSMVITHKNPEYEIASRAHYFLMLIDYKEHQLSEEVIREMGEGHYKKKWKRPCQGSISVATEASVIVSGGAGLGLVIRDGAGRFLAAAACCKEIS</sequence>
<evidence type="ECO:0000313" key="2">
    <source>
        <dbReference type="Proteomes" id="UP001497516"/>
    </source>
</evidence>
<proteinExistence type="predicted"/>
<protein>
    <submittedName>
        <fullName evidence="1">Uncharacterized protein</fullName>
    </submittedName>
</protein>
<reference evidence="1 2" key="1">
    <citation type="submission" date="2024-04" db="EMBL/GenBank/DDBJ databases">
        <authorList>
            <person name="Fracassetti M."/>
        </authorList>
    </citation>
    <scope>NUCLEOTIDE SEQUENCE [LARGE SCALE GENOMIC DNA]</scope>
</reference>
<accession>A0AAV2FFJ7</accession>
<evidence type="ECO:0000313" key="1">
    <source>
        <dbReference type="EMBL" id="CAL1397061.1"/>
    </source>
</evidence>
<name>A0AAV2FFJ7_9ROSI</name>
<dbReference type="EMBL" id="OZ034819">
    <property type="protein sequence ID" value="CAL1397061.1"/>
    <property type="molecule type" value="Genomic_DNA"/>
</dbReference>
<keyword evidence="2" id="KW-1185">Reference proteome</keyword>
<dbReference type="AlphaFoldDB" id="A0AAV2FFJ7"/>
<organism evidence="1 2">
    <name type="scientific">Linum trigynum</name>
    <dbReference type="NCBI Taxonomy" id="586398"/>
    <lineage>
        <taxon>Eukaryota</taxon>
        <taxon>Viridiplantae</taxon>
        <taxon>Streptophyta</taxon>
        <taxon>Embryophyta</taxon>
        <taxon>Tracheophyta</taxon>
        <taxon>Spermatophyta</taxon>
        <taxon>Magnoliopsida</taxon>
        <taxon>eudicotyledons</taxon>
        <taxon>Gunneridae</taxon>
        <taxon>Pentapetalae</taxon>
        <taxon>rosids</taxon>
        <taxon>fabids</taxon>
        <taxon>Malpighiales</taxon>
        <taxon>Linaceae</taxon>
        <taxon>Linum</taxon>
    </lineage>
</organism>
<dbReference type="Proteomes" id="UP001497516">
    <property type="component" value="Chromosome 6"/>
</dbReference>
<gene>
    <name evidence="1" type="ORF">LTRI10_LOCUS37389</name>
</gene>